<comment type="caution">
    <text evidence="1">The sequence shown here is derived from an EMBL/GenBank/DDBJ whole genome shotgun (WGS) entry which is preliminary data.</text>
</comment>
<organism evidence="1 2">
    <name type="scientific">Candidatus Falkowbacteria bacterium CG10_big_fil_rev_8_21_14_0_10_37_14</name>
    <dbReference type="NCBI Taxonomy" id="1974561"/>
    <lineage>
        <taxon>Bacteria</taxon>
        <taxon>Candidatus Falkowiibacteriota</taxon>
    </lineage>
</organism>
<dbReference type="Proteomes" id="UP000228533">
    <property type="component" value="Unassembled WGS sequence"/>
</dbReference>
<evidence type="ECO:0000313" key="1">
    <source>
        <dbReference type="EMBL" id="PIT96068.1"/>
    </source>
</evidence>
<proteinExistence type="predicted"/>
<name>A0A2M6WTF6_9BACT</name>
<sequence length="81" mass="9229">MKLMIMIIFGLLVLSVFALFGNNIRCLAATGDCPGFCRNKNKSCNSDTSLDTCVFENYCRAPGWLEYRDDFEAVFKKIFKL</sequence>
<dbReference type="AlphaFoldDB" id="A0A2M6WTF6"/>
<evidence type="ECO:0000313" key="2">
    <source>
        <dbReference type="Proteomes" id="UP000228533"/>
    </source>
</evidence>
<dbReference type="EMBL" id="PFAM01000013">
    <property type="protein sequence ID" value="PIT96068.1"/>
    <property type="molecule type" value="Genomic_DNA"/>
</dbReference>
<gene>
    <name evidence="1" type="ORF">COT94_02280</name>
</gene>
<accession>A0A2M6WTF6</accession>
<reference evidence="2" key="1">
    <citation type="submission" date="2017-09" db="EMBL/GenBank/DDBJ databases">
        <title>Depth-based differentiation of microbial function through sediment-hosted aquifers and enrichment of novel symbionts in the deep terrestrial subsurface.</title>
        <authorList>
            <person name="Probst A.J."/>
            <person name="Ladd B."/>
            <person name="Jarett J.K."/>
            <person name="Geller-Mcgrath D.E."/>
            <person name="Sieber C.M.K."/>
            <person name="Emerson J.B."/>
            <person name="Anantharaman K."/>
            <person name="Thomas B.C."/>
            <person name="Malmstrom R."/>
            <person name="Stieglmeier M."/>
            <person name="Klingl A."/>
            <person name="Woyke T."/>
            <person name="Ryan C.M."/>
            <person name="Banfield J.F."/>
        </authorList>
    </citation>
    <scope>NUCLEOTIDE SEQUENCE [LARGE SCALE GENOMIC DNA]</scope>
</reference>
<protein>
    <submittedName>
        <fullName evidence="1">Uncharacterized protein</fullName>
    </submittedName>
</protein>